<evidence type="ECO:0000313" key="2">
    <source>
        <dbReference type="RefSeq" id="XP_020997120.1"/>
    </source>
</evidence>
<dbReference type="InterPro" id="IPR043502">
    <property type="entry name" value="DNA/RNA_pol_sf"/>
</dbReference>
<organism evidence="1 2">
    <name type="scientific">Arachis duranensis</name>
    <name type="common">Wild peanut</name>
    <dbReference type="NCBI Taxonomy" id="130453"/>
    <lineage>
        <taxon>Eukaryota</taxon>
        <taxon>Viridiplantae</taxon>
        <taxon>Streptophyta</taxon>
        <taxon>Embryophyta</taxon>
        <taxon>Tracheophyta</taxon>
        <taxon>Spermatophyta</taxon>
        <taxon>Magnoliopsida</taxon>
        <taxon>eudicotyledons</taxon>
        <taxon>Gunneridae</taxon>
        <taxon>Pentapetalae</taxon>
        <taxon>rosids</taxon>
        <taxon>fabids</taxon>
        <taxon>Fabales</taxon>
        <taxon>Fabaceae</taxon>
        <taxon>Papilionoideae</taxon>
        <taxon>50 kb inversion clade</taxon>
        <taxon>dalbergioids sensu lato</taxon>
        <taxon>Dalbergieae</taxon>
        <taxon>Pterocarpus clade</taxon>
        <taxon>Arachis</taxon>
    </lineage>
</organism>
<dbReference type="Gene3D" id="3.30.70.270">
    <property type="match status" value="2"/>
</dbReference>
<dbReference type="PANTHER" id="PTHR37984">
    <property type="entry name" value="PROTEIN CBG26694"/>
    <property type="match status" value="1"/>
</dbReference>
<protein>
    <submittedName>
        <fullName evidence="2">Uncharacterized mitochondrial protein AtMg00860-like</fullName>
    </submittedName>
</protein>
<dbReference type="GeneID" id="110280423"/>
<dbReference type="GO" id="GO:0003676">
    <property type="term" value="F:nucleic acid binding"/>
    <property type="evidence" value="ECO:0007669"/>
    <property type="project" value="InterPro"/>
</dbReference>
<reference evidence="1" key="1">
    <citation type="journal article" date="2016" name="Nat. Genet.">
        <title>The genome sequences of Arachis duranensis and Arachis ipaensis, the diploid ancestors of cultivated peanut.</title>
        <authorList>
            <person name="Bertioli D.J."/>
            <person name="Cannon S.B."/>
            <person name="Froenicke L."/>
            <person name="Huang G."/>
            <person name="Farmer A.D."/>
            <person name="Cannon E.K."/>
            <person name="Liu X."/>
            <person name="Gao D."/>
            <person name="Clevenger J."/>
            <person name="Dash S."/>
            <person name="Ren L."/>
            <person name="Moretzsohn M.C."/>
            <person name="Shirasawa K."/>
            <person name="Huang W."/>
            <person name="Vidigal B."/>
            <person name="Abernathy B."/>
            <person name="Chu Y."/>
            <person name="Niederhuth C.E."/>
            <person name="Umale P."/>
            <person name="Araujo A.C."/>
            <person name="Kozik A."/>
            <person name="Kim K.D."/>
            <person name="Burow M.D."/>
            <person name="Varshney R.K."/>
            <person name="Wang X."/>
            <person name="Zhang X."/>
            <person name="Barkley N."/>
            <person name="Guimaraes P.M."/>
            <person name="Isobe S."/>
            <person name="Guo B."/>
            <person name="Liao B."/>
            <person name="Stalker H.T."/>
            <person name="Schmitz R.J."/>
            <person name="Scheffler B.E."/>
            <person name="Leal-Bertioli S.C."/>
            <person name="Xun X."/>
            <person name="Jackson S.A."/>
            <person name="Michelmore R."/>
            <person name="Ozias-Akins P."/>
        </authorList>
    </citation>
    <scope>NUCLEOTIDE SEQUENCE [LARGE SCALE GENOMIC DNA]</scope>
    <source>
        <strain evidence="1">cv. V14167</strain>
    </source>
</reference>
<evidence type="ECO:0000313" key="1">
    <source>
        <dbReference type="Proteomes" id="UP000515211"/>
    </source>
</evidence>
<reference evidence="2" key="2">
    <citation type="submission" date="2025-08" db="UniProtKB">
        <authorList>
            <consortium name="RefSeq"/>
        </authorList>
    </citation>
    <scope>IDENTIFICATION</scope>
    <source>
        <tissue evidence="2">Whole plant</tissue>
    </source>
</reference>
<dbReference type="InterPro" id="IPR050951">
    <property type="entry name" value="Retrovirus_Pol_polyprotein"/>
</dbReference>
<dbReference type="FunFam" id="3.30.70.270:FF:000063">
    <property type="entry name" value="Zinc knuckle domaincontaining protein"/>
    <property type="match status" value="1"/>
</dbReference>
<accession>A0A6P5NKL2</accession>
<dbReference type="InterPro" id="IPR043128">
    <property type="entry name" value="Rev_trsase/Diguanyl_cyclase"/>
</dbReference>
<dbReference type="AlphaFoldDB" id="A0A6P5NKL2"/>
<dbReference type="SUPFAM" id="SSF56672">
    <property type="entry name" value="DNA/RNA polymerases"/>
    <property type="match status" value="1"/>
</dbReference>
<dbReference type="PANTHER" id="PTHR37984:SF5">
    <property type="entry name" value="PROTEIN NYNRIN-LIKE"/>
    <property type="match status" value="1"/>
</dbReference>
<dbReference type="InterPro" id="IPR036397">
    <property type="entry name" value="RNaseH_sf"/>
</dbReference>
<proteinExistence type="predicted"/>
<keyword evidence="1" id="KW-1185">Reference proteome</keyword>
<dbReference type="Gene3D" id="3.30.420.10">
    <property type="entry name" value="Ribonuclease H-like superfamily/Ribonuclease H"/>
    <property type="match status" value="1"/>
</dbReference>
<name>A0A6P5NKL2_ARADU</name>
<sequence>MLQILKERKLYAKLSECDFLKEEVKFLGHVVSKNEIDVVLAKVEAVKEWEQPTSVIEVQSFLELVGYYRKFINDFSHITLTMTRLTRKDAPFVWMLECEESFKTLKDMITTALVLVLPESYEPFMPSETLQPLEIPQLKWEGIAIDFMSNLPRTKVDFDVVWVIADRLTKSAHFLRIHMTYTLEELAMLYIKKIVRLYSVPMTMVSNRDPRFTSEFWRAF</sequence>
<dbReference type="InterPro" id="IPR012337">
    <property type="entry name" value="RNaseH-like_sf"/>
</dbReference>
<dbReference type="KEGG" id="adu:110280423"/>
<gene>
    <name evidence="2" type="primary">LOC110280423</name>
</gene>
<dbReference type="Proteomes" id="UP000515211">
    <property type="component" value="Chromosome 4"/>
</dbReference>
<dbReference type="SUPFAM" id="SSF53098">
    <property type="entry name" value="Ribonuclease H-like"/>
    <property type="match status" value="1"/>
</dbReference>
<dbReference type="RefSeq" id="XP_020997120.1">
    <property type="nucleotide sequence ID" value="XM_021141461.1"/>
</dbReference>